<dbReference type="EMBL" id="DRTU01000305">
    <property type="protein sequence ID" value="HHI01312.1"/>
    <property type="molecule type" value="Genomic_DNA"/>
</dbReference>
<comment type="caution">
    <text evidence="3">The sequence shown here is derived from an EMBL/GenBank/DDBJ whole genome shotgun (WGS) entry which is preliminary data.</text>
</comment>
<dbReference type="GO" id="GO:0047661">
    <property type="term" value="F:amino-acid racemase activity"/>
    <property type="evidence" value="ECO:0007669"/>
    <property type="project" value="InterPro"/>
</dbReference>
<dbReference type="Gene3D" id="3.40.50.1860">
    <property type="match status" value="2"/>
</dbReference>
<evidence type="ECO:0000256" key="2">
    <source>
        <dbReference type="ARBA" id="ARBA00023235"/>
    </source>
</evidence>
<keyword evidence="2 3" id="KW-0413">Isomerase</keyword>
<dbReference type="Proteomes" id="UP000886217">
    <property type="component" value="Unassembled WGS sequence"/>
</dbReference>
<accession>A0A7C5PB27</accession>
<dbReference type="InterPro" id="IPR018187">
    <property type="entry name" value="Asp/Glu_racemase_AS_1"/>
</dbReference>
<dbReference type="NCBIfam" id="TIGR00035">
    <property type="entry name" value="asp_race"/>
    <property type="match status" value="1"/>
</dbReference>
<evidence type="ECO:0000313" key="3">
    <source>
        <dbReference type="EMBL" id="HHI01312.1"/>
    </source>
</evidence>
<dbReference type="InterPro" id="IPR004380">
    <property type="entry name" value="Asp_race"/>
</dbReference>
<proteinExistence type="inferred from homology"/>
<dbReference type="AlphaFoldDB" id="A0A7C5PB27"/>
<dbReference type="PROSITE" id="PS00923">
    <property type="entry name" value="ASP_GLU_RACEMASE_1"/>
    <property type="match status" value="1"/>
</dbReference>
<dbReference type="InterPro" id="IPR001920">
    <property type="entry name" value="Asp/Glu_race"/>
</dbReference>
<name>A0A7C5PB27_THELI</name>
<reference evidence="3" key="1">
    <citation type="journal article" date="2020" name="mSystems">
        <title>Genome- and Community-Level Interaction Insights into Carbon Utilization and Element Cycling Functions of Hydrothermarchaeota in Hydrothermal Sediment.</title>
        <authorList>
            <person name="Zhou Z."/>
            <person name="Liu Y."/>
            <person name="Xu W."/>
            <person name="Pan J."/>
            <person name="Luo Z.H."/>
            <person name="Li M."/>
        </authorList>
    </citation>
    <scope>NUCLEOTIDE SEQUENCE [LARGE SCALE GENOMIC DNA]</scope>
    <source>
        <strain evidence="3">HyVt-93</strain>
    </source>
</reference>
<sequence>MEKVIGILGGMGPLATVDLFRRIVLKTPAKKDQDHPRIIIYNNPKIPDRTAYILGKGENPLPELIDSAKKLEEWGADFIIMPCNTAHYFAEEIQKAIKIPLINMIEETASYVASLGMKRVGILATMGTIVSGIYQKALEKRGIKGVVPSVEDQEKVMKGIYEGVKAGDIELGRKLLLEVAKKLEKEAEGIIAGCTEVSIALKQENLNVPLVDPMDILAQKAVKMALGL</sequence>
<evidence type="ECO:0000256" key="1">
    <source>
        <dbReference type="ARBA" id="ARBA00007847"/>
    </source>
</evidence>
<organism evidence="3">
    <name type="scientific">Thermococcus litoralis</name>
    <dbReference type="NCBI Taxonomy" id="2265"/>
    <lineage>
        <taxon>Archaea</taxon>
        <taxon>Methanobacteriati</taxon>
        <taxon>Methanobacteriota</taxon>
        <taxon>Thermococci</taxon>
        <taxon>Thermococcales</taxon>
        <taxon>Thermococcaceae</taxon>
        <taxon>Thermococcus</taxon>
    </lineage>
</organism>
<dbReference type="SUPFAM" id="SSF53681">
    <property type="entry name" value="Aspartate/glutamate racemase"/>
    <property type="match status" value="2"/>
</dbReference>
<dbReference type="PANTHER" id="PTHR21198">
    <property type="entry name" value="GLUTAMATE RACEMASE"/>
    <property type="match status" value="1"/>
</dbReference>
<dbReference type="PANTHER" id="PTHR21198:SF7">
    <property type="entry name" value="ASPARTATE-GLUTAMATE RACEMASE FAMILY"/>
    <property type="match status" value="1"/>
</dbReference>
<dbReference type="Pfam" id="PF01177">
    <property type="entry name" value="Asp_Glu_race"/>
    <property type="match status" value="1"/>
</dbReference>
<comment type="similarity">
    <text evidence="1">Belongs to the aspartate/glutamate racemases family.</text>
</comment>
<protein>
    <submittedName>
        <fullName evidence="3">Amino acid racemase</fullName>
        <ecNumber evidence="3">5.1.1.-</ecNumber>
    </submittedName>
</protein>
<dbReference type="EC" id="5.1.1.-" evidence="3"/>
<gene>
    <name evidence="3" type="ORF">ENL40_07630</name>
</gene>
<dbReference type="InterPro" id="IPR015942">
    <property type="entry name" value="Asp/Glu/hydantoin_racemase"/>
</dbReference>